<comment type="cofactor">
    <cofactor evidence="5">
        <name>(R)-lipoate</name>
        <dbReference type="ChEBI" id="CHEBI:83088"/>
    </cofactor>
    <text evidence="5">Binds 1 lipoyl cofactor covalently.</text>
</comment>
<name>A0AAW1PMM9_9CHLO</name>
<dbReference type="PANTHER" id="PTHR11715">
    <property type="entry name" value="GLYCINE CLEAVAGE SYSTEM H PROTEIN"/>
    <property type="match status" value="1"/>
</dbReference>
<accession>A0AAW1PMM9</accession>
<dbReference type="GO" id="GO:0009249">
    <property type="term" value="P:protein lipoylation"/>
    <property type="evidence" value="ECO:0007669"/>
    <property type="project" value="TreeGrafter"/>
</dbReference>
<comment type="subcellular location">
    <subcellularLocation>
        <location evidence="5">Mitochondrion</location>
    </subcellularLocation>
</comment>
<evidence type="ECO:0000256" key="1">
    <source>
        <dbReference type="ARBA" id="ARBA00009249"/>
    </source>
</evidence>
<evidence type="ECO:0000256" key="4">
    <source>
        <dbReference type="PIRSR" id="PIRSR617453-50"/>
    </source>
</evidence>
<dbReference type="HAMAP" id="MF_00272">
    <property type="entry name" value="GcvH"/>
    <property type="match status" value="1"/>
</dbReference>
<dbReference type="NCBIfam" id="NF002270">
    <property type="entry name" value="PRK01202.1"/>
    <property type="match status" value="1"/>
</dbReference>
<dbReference type="CDD" id="cd06848">
    <property type="entry name" value="GCS_H"/>
    <property type="match status" value="1"/>
</dbReference>
<dbReference type="InterPro" id="IPR000089">
    <property type="entry name" value="Biotin_lipoyl"/>
</dbReference>
<evidence type="ECO:0000313" key="7">
    <source>
        <dbReference type="EMBL" id="KAK9809863.1"/>
    </source>
</evidence>
<dbReference type="Gene3D" id="2.40.50.100">
    <property type="match status" value="1"/>
</dbReference>
<dbReference type="GO" id="GO:0005960">
    <property type="term" value="C:glycine cleavage complex"/>
    <property type="evidence" value="ECO:0007669"/>
    <property type="project" value="UniProtKB-UniRule"/>
</dbReference>
<dbReference type="SUPFAM" id="SSF51230">
    <property type="entry name" value="Single hybrid motif"/>
    <property type="match status" value="1"/>
</dbReference>
<keyword evidence="5" id="KW-0496">Mitochondrion</keyword>
<dbReference type="AlphaFoldDB" id="A0AAW1PMM9"/>
<dbReference type="EMBL" id="JALJOR010000010">
    <property type="protein sequence ID" value="KAK9809863.1"/>
    <property type="molecule type" value="Genomic_DNA"/>
</dbReference>
<dbReference type="PANTHER" id="PTHR11715:SF3">
    <property type="entry name" value="GLYCINE CLEAVAGE SYSTEM H PROTEIN-RELATED"/>
    <property type="match status" value="1"/>
</dbReference>
<evidence type="ECO:0000256" key="3">
    <source>
        <dbReference type="ARBA" id="ARBA00022946"/>
    </source>
</evidence>
<gene>
    <name evidence="7" type="ORF">WJX72_000556</name>
</gene>
<comment type="function">
    <text evidence="5">The H protein shuttles the methylamine group of glycine from the P protein to the T protein.</text>
</comment>
<evidence type="ECO:0000259" key="6">
    <source>
        <dbReference type="PROSITE" id="PS50968"/>
    </source>
</evidence>
<proteinExistence type="inferred from homology"/>
<comment type="caution">
    <text evidence="7">The sequence shown here is derived from an EMBL/GenBank/DDBJ whole genome shotgun (WGS) entry which is preliminary data.</text>
</comment>
<comment type="subunit">
    <text evidence="5">The glycine cleavage system is composed of four proteins: P, T, L and H.</text>
</comment>
<dbReference type="InterPro" id="IPR002930">
    <property type="entry name" value="GCV_H"/>
</dbReference>
<dbReference type="GO" id="GO:0005739">
    <property type="term" value="C:mitochondrion"/>
    <property type="evidence" value="ECO:0007669"/>
    <property type="project" value="UniProtKB-SubCell"/>
</dbReference>
<comment type="similarity">
    <text evidence="1 5">Belongs to the GcvH family.</text>
</comment>
<feature type="domain" description="Lipoyl-binding" evidence="6">
    <location>
        <begin position="50"/>
        <end position="132"/>
    </location>
</feature>
<dbReference type="PROSITE" id="PS00189">
    <property type="entry name" value="LIPOYL"/>
    <property type="match status" value="1"/>
</dbReference>
<evidence type="ECO:0000256" key="2">
    <source>
        <dbReference type="ARBA" id="ARBA00022823"/>
    </source>
</evidence>
<keyword evidence="2 4" id="KW-0450">Lipoyl</keyword>
<organism evidence="7 8">
    <name type="scientific">[Myrmecia] bisecta</name>
    <dbReference type="NCBI Taxonomy" id="41462"/>
    <lineage>
        <taxon>Eukaryota</taxon>
        <taxon>Viridiplantae</taxon>
        <taxon>Chlorophyta</taxon>
        <taxon>core chlorophytes</taxon>
        <taxon>Trebouxiophyceae</taxon>
        <taxon>Trebouxiales</taxon>
        <taxon>Trebouxiaceae</taxon>
        <taxon>Myrmecia</taxon>
    </lineage>
</organism>
<dbReference type="GO" id="GO:0019464">
    <property type="term" value="P:glycine decarboxylation via glycine cleavage system"/>
    <property type="evidence" value="ECO:0007669"/>
    <property type="project" value="UniProtKB-UniRule"/>
</dbReference>
<sequence>MALRLFASQFVGRSGIQLPALATGWRSFATAVDGLKYAKSHEWAKVDGDTATVGISDFAQTELGDVVYVELPEVGSEVTGGETFGVVESVKAASDVYSPISGEVVSVNEALTEEPGKVNTEPFEGGWMMKVKLTDPSQVDSLMDKAAYEKHCEESAH</sequence>
<dbReference type="InterPro" id="IPR011053">
    <property type="entry name" value="Single_hybrid_motif"/>
</dbReference>
<protein>
    <recommendedName>
        <fullName evidence="5">Glycine cleavage system H protein</fullName>
    </recommendedName>
</protein>
<reference evidence="7 8" key="1">
    <citation type="journal article" date="2024" name="Nat. Commun.">
        <title>Phylogenomics reveals the evolutionary origins of lichenization in chlorophyte algae.</title>
        <authorList>
            <person name="Puginier C."/>
            <person name="Libourel C."/>
            <person name="Otte J."/>
            <person name="Skaloud P."/>
            <person name="Haon M."/>
            <person name="Grisel S."/>
            <person name="Petersen M."/>
            <person name="Berrin J.G."/>
            <person name="Delaux P.M."/>
            <person name="Dal Grande F."/>
            <person name="Keller J."/>
        </authorList>
    </citation>
    <scope>NUCLEOTIDE SEQUENCE [LARGE SCALE GENOMIC DNA]</scope>
    <source>
        <strain evidence="7 8">SAG 2043</strain>
    </source>
</reference>
<dbReference type="PROSITE" id="PS50968">
    <property type="entry name" value="BIOTINYL_LIPOYL"/>
    <property type="match status" value="1"/>
</dbReference>
<evidence type="ECO:0000313" key="8">
    <source>
        <dbReference type="Proteomes" id="UP001489004"/>
    </source>
</evidence>
<dbReference type="InterPro" id="IPR003016">
    <property type="entry name" value="2-oxoA_DH_lipoyl-BS"/>
</dbReference>
<evidence type="ECO:0000256" key="5">
    <source>
        <dbReference type="RuleBase" id="RU364055"/>
    </source>
</evidence>
<feature type="modified residue" description="N6-lipoyllysine" evidence="4">
    <location>
        <position position="91"/>
    </location>
</feature>
<dbReference type="InterPro" id="IPR017453">
    <property type="entry name" value="GCV_H_sub"/>
</dbReference>
<dbReference type="InterPro" id="IPR033753">
    <property type="entry name" value="GCV_H/Fam206"/>
</dbReference>
<dbReference type="Pfam" id="PF01597">
    <property type="entry name" value="GCV_H"/>
    <property type="match status" value="1"/>
</dbReference>
<keyword evidence="8" id="KW-1185">Reference proteome</keyword>
<dbReference type="Proteomes" id="UP001489004">
    <property type="component" value="Unassembled WGS sequence"/>
</dbReference>
<keyword evidence="3 5" id="KW-0809">Transit peptide</keyword>
<dbReference type="NCBIfam" id="TIGR00527">
    <property type="entry name" value="gcvH"/>
    <property type="match status" value="1"/>
</dbReference>